<comment type="caution">
    <text evidence="1">The sequence shown here is derived from an EMBL/GenBank/DDBJ whole genome shotgun (WGS) entry which is preliminary data.</text>
</comment>
<keyword evidence="2" id="KW-1185">Reference proteome</keyword>
<name>A0AAW1QRB5_9CHLO</name>
<gene>
    <name evidence="1" type="ORF">WJX72_004553</name>
</gene>
<evidence type="ECO:0000313" key="1">
    <source>
        <dbReference type="EMBL" id="KAK9823671.1"/>
    </source>
</evidence>
<organism evidence="1 2">
    <name type="scientific">[Myrmecia] bisecta</name>
    <dbReference type="NCBI Taxonomy" id="41462"/>
    <lineage>
        <taxon>Eukaryota</taxon>
        <taxon>Viridiplantae</taxon>
        <taxon>Chlorophyta</taxon>
        <taxon>core chlorophytes</taxon>
        <taxon>Trebouxiophyceae</taxon>
        <taxon>Trebouxiales</taxon>
        <taxon>Trebouxiaceae</taxon>
        <taxon>Myrmecia</taxon>
    </lineage>
</organism>
<evidence type="ECO:0000313" key="2">
    <source>
        <dbReference type="Proteomes" id="UP001489004"/>
    </source>
</evidence>
<protein>
    <submittedName>
        <fullName evidence="1">Uncharacterized protein</fullName>
    </submittedName>
</protein>
<dbReference type="EMBL" id="JALJOR010000002">
    <property type="protein sequence ID" value="KAK9823671.1"/>
    <property type="molecule type" value="Genomic_DNA"/>
</dbReference>
<sequence length="74" mass="7900">MAAILASLVGQAGQKHVEATKVELAGLAQQRTRAAEAEQQALDVKMQPEAAVEDANQLRYQVASCLLSGMQLIH</sequence>
<dbReference type="Proteomes" id="UP001489004">
    <property type="component" value="Unassembled WGS sequence"/>
</dbReference>
<reference evidence="1 2" key="1">
    <citation type="journal article" date="2024" name="Nat. Commun.">
        <title>Phylogenomics reveals the evolutionary origins of lichenization in chlorophyte algae.</title>
        <authorList>
            <person name="Puginier C."/>
            <person name="Libourel C."/>
            <person name="Otte J."/>
            <person name="Skaloud P."/>
            <person name="Haon M."/>
            <person name="Grisel S."/>
            <person name="Petersen M."/>
            <person name="Berrin J.G."/>
            <person name="Delaux P.M."/>
            <person name="Dal Grande F."/>
            <person name="Keller J."/>
        </authorList>
    </citation>
    <scope>NUCLEOTIDE SEQUENCE [LARGE SCALE GENOMIC DNA]</scope>
    <source>
        <strain evidence="1 2">SAG 2043</strain>
    </source>
</reference>
<dbReference type="AlphaFoldDB" id="A0AAW1QRB5"/>
<accession>A0AAW1QRB5</accession>
<proteinExistence type="predicted"/>